<feature type="compositionally biased region" description="Acidic residues" evidence="2">
    <location>
        <begin position="116"/>
        <end position="133"/>
    </location>
</feature>
<name>A0AAX4PKF0_9CHLO</name>
<feature type="compositionally biased region" description="Low complexity" evidence="2">
    <location>
        <begin position="262"/>
        <end position="279"/>
    </location>
</feature>
<dbReference type="GO" id="GO:0030041">
    <property type="term" value="P:actin filament polymerization"/>
    <property type="evidence" value="ECO:0007669"/>
    <property type="project" value="TreeGrafter"/>
</dbReference>
<sequence length="343" mass="35904">MALAAAAIKAHFKGGAGDAGPGAASEKAQRIFRESRAQAGLDDLEQPATTSQRPAASRQSLDRQLSGVDAVLMMQKAAPAAERGTEPSAKMGMKEKQALLNAMFTARNSVVRAPEADEGSDLGDEDDNDDDSLSDVSERSEAGQAEGGTSVAEVEELQAAVALQEEEEEEDSGIPSVPDQRILAIVNTFVVNTSKLVNRVCVLSEKQLAGIDRGIHKLQNTLTLLEKKLKSVDGLEPGQTPSGAPQAAETAQPGGAYGDENQQQQGAAAEGPSQGAGEAEGTREEDTVAAAGNLVKASEHPVYARFFKMIRMGVVDLAVKQKMTSEGLDPSVIDLGPEAMLEP</sequence>
<feature type="compositionally biased region" description="Polar residues" evidence="2">
    <location>
        <begin position="47"/>
        <end position="63"/>
    </location>
</feature>
<reference evidence="3 4" key="1">
    <citation type="submission" date="2024-03" db="EMBL/GenBank/DDBJ databases">
        <title>Complete genome sequence of the green alga Chloropicon roscoffensis RCC1871.</title>
        <authorList>
            <person name="Lemieux C."/>
            <person name="Pombert J.-F."/>
            <person name="Otis C."/>
            <person name="Turmel M."/>
        </authorList>
    </citation>
    <scope>NUCLEOTIDE SEQUENCE [LARGE SCALE GENOMIC DNA]</scope>
    <source>
        <strain evidence="3 4">RCC1871</strain>
    </source>
</reference>
<dbReference type="Pfam" id="PF10152">
    <property type="entry name" value="CCDC53"/>
    <property type="match status" value="1"/>
</dbReference>
<feature type="region of interest" description="Disordered" evidence="2">
    <location>
        <begin position="233"/>
        <end position="285"/>
    </location>
</feature>
<dbReference type="AlphaFoldDB" id="A0AAX4PKF0"/>
<dbReference type="EMBL" id="CP151516">
    <property type="protein sequence ID" value="WZN66824.1"/>
    <property type="molecule type" value="Genomic_DNA"/>
</dbReference>
<proteinExistence type="inferred from homology"/>
<comment type="similarity">
    <text evidence="1">Belongs to the CCDC53 family.</text>
</comment>
<dbReference type="InterPro" id="IPR019309">
    <property type="entry name" value="WASHC3"/>
</dbReference>
<feature type="compositionally biased region" description="Basic and acidic residues" evidence="2">
    <location>
        <begin position="27"/>
        <end position="36"/>
    </location>
</feature>
<feature type="region of interest" description="Disordered" evidence="2">
    <location>
        <begin position="112"/>
        <end position="151"/>
    </location>
</feature>
<dbReference type="PANTHER" id="PTHR13015:SF0">
    <property type="entry name" value="WASH COMPLEX SUBUNIT 3"/>
    <property type="match status" value="1"/>
</dbReference>
<feature type="region of interest" description="Disordered" evidence="2">
    <location>
        <begin position="13"/>
        <end position="63"/>
    </location>
</feature>
<dbReference type="PANTHER" id="PTHR13015">
    <property type="entry name" value="PROTEIN AD-016-RELATED"/>
    <property type="match status" value="1"/>
</dbReference>
<accession>A0AAX4PKF0</accession>
<evidence type="ECO:0000256" key="1">
    <source>
        <dbReference type="ARBA" id="ARBA00006290"/>
    </source>
</evidence>
<dbReference type="Proteomes" id="UP001472866">
    <property type="component" value="Chromosome 16"/>
</dbReference>
<gene>
    <name evidence="3" type="ORF">HKI87_16g83950</name>
</gene>
<dbReference type="GO" id="GO:0071203">
    <property type="term" value="C:WASH complex"/>
    <property type="evidence" value="ECO:0007669"/>
    <property type="project" value="InterPro"/>
</dbReference>
<protein>
    <submittedName>
        <fullName evidence="3">Subunit CCDC53 of WASH complex</fullName>
    </submittedName>
</protein>
<dbReference type="GO" id="GO:0006887">
    <property type="term" value="P:exocytosis"/>
    <property type="evidence" value="ECO:0007669"/>
    <property type="project" value="TreeGrafter"/>
</dbReference>
<evidence type="ECO:0000256" key="2">
    <source>
        <dbReference type="SAM" id="MobiDB-lite"/>
    </source>
</evidence>
<organism evidence="3 4">
    <name type="scientific">Chloropicon roscoffensis</name>
    <dbReference type="NCBI Taxonomy" id="1461544"/>
    <lineage>
        <taxon>Eukaryota</taxon>
        <taxon>Viridiplantae</taxon>
        <taxon>Chlorophyta</taxon>
        <taxon>Chloropicophyceae</taxon>
        <taxon>Chloropicales</taxon>
        <taxon>Chloropicaceae</taxon>
        <taxon>Chloropicon</taxon>
    </lineage>
</organism>
<evidence type="ECO:0000313" key="3">
    <source>
        <dbReference type="EMBL" id="WZN66824.1"/>
    </source>
</evidence>
<keyword evidence="4" id="KW-1185">Reference proteome</keyword>
<evidence type="ECO:0000313" key="4">
    <source>
        <dbReference type="Proteomes" id="UP001472866"/>
    </source>
</evidence>